<accession>A0ABW2NJU8</accession>
<evidence type="ECO:0000256" key="1">
    <source>
        <dbReference type="ARBA" id="ARBA00004141"/>
    </source>
</evidence>
<dbReference type="InterPro" id="IPR017562">
    <property type="entry name" value="Cyt_c_biogenesis_CcsA"/>
</dbReference>
<evidence type="ECO:0000256" key="2">
    <source>
        <dbReference type="ARBA" id="ARBA00022692"/>
    </source>
</evidence>
<feature type="transmembrane region" description="Helical" evidence="6">
    <location>
        <begin position="106"/>
        <end position="124"/>
    </location>
</feature>
<dbReference type="InterPro" id="IPR045062">
    <property type="entry name" value="Cyt_c_biogenesis_CcsA/CcmC"/>
</dbReference>
<feature type="transmembrane region" description="Helical" evidence="6">
    <location>
        <begin position="136"/>
        <end position="165"/>
    </location>
</feature>
<evidence type="ECO:0000256" key="3">
    <source>
        <dbReference type="ARBA" id="ARBA00022748"/>
    </source>
</evidence>
<proteinExistence type="predicted"/>
<name>A0ABW2NJU8_9BACL</name>
<comment type="subcellular location">
    <subcellularLocation>
        <location evidence="1">Membrane</location>
        <topology evidence="1">Multi-pass membrane protein</topology>
    </subcellularLocation>
</comment>
<feature type="transmembrane region" description="Helical" evidence="6">
    <location>
        <begin position="305"/>
        <end position="325"/>
    </location>
</feature>
<evidence type="ECO:0000256" key="6">
    <source>
        <dbReference type="SAM" id="Phobius"/>
    </source>
</evidence>
<feature type="transmembrane region" description="Helical" evidence="6">
    <location>
        <begin position="337"/>
        <end position="354"/>
    </location>
</feature>
<evidence type="ECO:0000256" key="5">
    <source>
        <dbReference type="ARBA" id="ARBA00023136"/>
    </source>
</evidence>
<feature type="domain" description="Cytochrome c assembly protein" evidence="7">
    <location>
        <begin position="257"/>
        <end position="391"/>
    </location>
</feature>
<keyword evidence="2 6" id="KW-0812">Transmembrane</keyword>
<dbReference type="Pfam" id="PF01578">
    <property type="entry name" value="Cytochrom_C_asm"/>
    <property type="match status" value="2"/>
</dbReference>
<evidence type="ECO:0000313" key="9">
    <source>
        <dbReference type="Proteomes" id="UP001596483"/>
    </source>
</evidence>
<evidence type="ECO:0000259" key="7">
    <source>
        <dbReference type="Pfam" id="PF01578"/>
    </source>
</evidence>
<keyword evidence="3" id="KW-0201">Cytochrome c-type biogenesis</keyword>
<feature type="transmembrane region" description="Helical" evidence="6">
    <location>
        <begin position="46"/>
        <end position="68"/>
    </location>
</feature>
<dbReference type="PANTHER" id="PTHR30071:SF1">
    <property type="entry name" value="CYTOCHROME B_B6 PROTEIN-RELATED"/>
    <property type="match status" value="1"/>
</dbReference>
<feature type="domain" description="Cytochrome c assembly protein" evidence="7">
    <location>
        <begin position="84"/>
        <end position="198"/>
    </location>
</feature>
<feature type="transmembrane region" description="Helical" evidence="6">
    <location>
        <begin position="256"/>
        <end position="276"/>
    </location>
</feature>
<feature type="transmembrane region" description="Helical" evidence="6">
    <location>
        <begin position="6"/>
        <end position="25"/>
    </location>
</feature>
<dbReference type="Proteomes" id="UP001596483">
    <property type="component" value="Unassembled WGS sequence"/>
</dbReference>
<evidence type="ECO:0000313" key="8">
    <source>
        <dbReference type="EMBL" id="MFC7365668.1"/>
    </source>
</evidence>
<sequence length="394" mass="43798">MNLVDLSGNLLFTAFIAYLVGTILFGGAVKGSKNEASASNKRWGRLGIIVTIIGFLAHLGYFITRWMASGHAPVSNMFEFTTAFGMLLVGAAILFYFLYQSPLVGLFALPIAIVILGYAAMFPRDIQPLIPALQSYWLTIHVITAALGEAILAISAVAGLIYLLKNIDMTKKSKERAWLEFFMYTIVLVLGFIVITVGFRAAGYEAAFDYVDKNGAQAEVVYHMPALFGMNEYSPKTEGTMQPLAEMPAIINAKTLTTFTWSIIAGTILYFLIRLITRRRIAELVKPLAVKANSQLMDEIGYRSVLIGFPVFTLGALIFAMIWAHEAWSRFWGWDPKEVWALITWLFYAAYLHLRLSRGWEGRKSAWLAVVGFAIIMFNLVAVNLVIAGLHSYA</sequence>
<keyword evidence="5 6" id="KW-0472">Membrane</keyword>
<dbReference type="EMBL" id="JBHTCT010000032">
    <property type="protein sequence ID" value="MFC7365668.1"/>
    <property type="molecule type" value="Genomic_DNA"/>
</dbReference>
<reference evidence="9" key="1">
    <citation type="journal article" date="2019" name="Int. J. Syst. Evol. Microbiol.">
        <title>The Global Catalogue of Microorganisms (GCM) 10K type strain sequencing project: providing services to taxonomists for standard genome sequencing and annotation.</title>
        <authorList>
            <consortium name="The Broad Institute Genomics Platform"/>
            <consortium name="The Broad Institute Genome Sequencing Center for Infectious Disease"/>
            <person name="Wu L."/>
            <person name="Ma J."/>
        </authorList>
    </citation>
    <scope>NUCLEOTIDE SEQUENCE [LARGE SCALE GENOMIC DNA]</scope>
    <source>
        <strain evidence="9">JCM 4738</strain>
    </source>
</reference>
<gene>
    <name evidence="8" type="primary">ccsB</name>
    <name evidence="8" type="ORF">ACFQQH_11135</name>
</gene>
<keyword evidence="9" id="KW-1185">Reference proteome</keyword>
<feature type="transmembrane region" description="Helical" evidence="6">
    <location>
        <begin position="80"/>
        <end position="99"/>
    </location>
</feature>
<evidence type="ECO:0000256" key="4">
    <source>
        <dbReference type="ARBA" id="ARBA00022989"/>
    </source>
</evidence>
<feature type="transmembrane region" description="Helical" evidence="6">
    <location>
        <begin position="177"/>
        <end position="199"/>
    </location>
</feature>
<dbReference type="RefSeq" id="WP_157295204.1">
    <property type="nucleotide sequence ID" value="NZ_JBHTCT010000032.1"/>
</dbReference>
<dbReference type="PANTHER" id="PTHR30071">
    <property type="entry name" value="HEME EXPORTER PROTEIN C"/>
    <property type="match status" value="1"/>
</dbReference>
<feature type="transmembrane region" description="Helical" evidence="6">
    <location>
        <begin position="366"/>
        <end position="390"/>
    </location>
</feature>
<protein>
    <submittedName>
        <fullName evidence="8">C-type cytochrome biogenesis protein CcsB</fullName>
    </submittedName>
</protein>
<dbReference type="InterPro" id="IPR002541">
    <property type="entry name" value="Cyt_c_assembly"/>
</dbReference>
<organism evidence="8 9">
    <name type="scientific">Bhargavaea changchunensis</name>
    <dbReference type="NCBI Taxonomy" id="2134037"/>
    <lineage>
        <taxon>Bacteria</taxon>
        <taxon>Bacillati</taxon>
        <taxon>Bacillota</taxon>
        <taxon>Bacilli</taxon>
        <taxon>Bacillales</taxon>
        <taxon>Caryophanaceae</taxon>
        <taxon>Bhargavaea</taxon>
    </lineage>
</organism>
<comment type="caution">
    <text evidence="8">The sequence shown here is derived from an EMBL/GenBank/DDBJ whole genome shotgun (WGS) entry which is preliminary data.</text>
</comment>
<dbReference type="NCBIfam" id="TIGR03144">
    <property type="entry name" value="cytochr_II_ccsB"/>
    <property type="match status" value="1"/>
</dbReference>
<keyword evidence="4 6" id="KW-1133">Transmembrane helix</keyword>